<dbReference type="EMBL" id="QTTN01000001">
    <property type="protein sequence ID" value="REE94332.1"/>
    <property type="molecule type" value="Genomic_DNA"/>
</dbReference>
<dbReference type="PANTHER" id="PTHR30151">
    <property type="entry name" value="ALKANE SULFONATE ABC TRANSPORTER-RELATED, MEMBRANE SUBUNIT"/>
    <property type="match status" value="1"/>
</dbReference>
<dbReference type="SUPFAM" id="SSF161098">
    <property type="entry name" value="MetI-like"/>
    <property type="match status" value="1"/>
</dbReference>
<keyword evidence="3" id="KW-1003">Cell membrane</keyword>
<comment type="similarity">
    <text evidence="7">Belongs to the binding-protein-dependent transport system permease family.</text>
</comment>
<dbReference type="Proteomes" id="UP000256304">
    <property type="component" value="Unassembled WGS sequence"/>
</dbReference>
<organism evidence="9 10">
    <name type="scientific">Paenibacillus taihuensis</name>
    <dbReference type="NCBI Taxonomy" id="1156355"/>
    <lineage>
        <taxon>Bacteria</taxon>
        <taxon>Bacillati</taxon>
        <taxon>Bacillota</taxon>
        <taxon>Bacilli</taxon>
        <taxon>Bacillales</taxon>
        <taxon>Paenibacillaceae</taxon>
        <taxon>Paenibacillus</taxon>
    </lineage>
</organism>
<dbReference type="OrthoDB" id="9804353at2"/>
<keyword evidence="4 7" id="KW-0812">Transmembrane</keyword>
<sequence length="266" mass="29209">MDNKQNRKFLPPVIVLALFLLIWQAAVRIFDIDAYVLPSPASIVKQGLNDWSSLLQHMKATLGITLLGFGIGAVLGFLLAALLHIIPGAKAGFYPLLVLTQNVPLMALGPLLVIWFGFGMMPRVVLITLVTFFPVVVAMLTGLTQCDPKLMNYMRMIGAKRAQLFWRLELPSSVPHLFSGLKIAASYSVISAIYAESIGSNKGLGYYILLKQRGFETAKVFAAVAVIVMLSLILFGAITLLERMFVRGRVPSTSSRLRRKKGEEAS</sequence>
<dbReference type="AlphaFoldDB" id="A0A3D9SEL7"/>
<dbReference type="RefSeq" id="WP_116187072.1">
    <property type="nucleotide sequence ID" value="NZ_QTTN01000001.1"/>
</dbReference>
<keyword evidence="5 7" id="KW-1133">Transmembrane helix</keyword>
<name>A0A3D9SEL7_9BACL</name>
<feature type="transmembrane region" description="Helical" evidence="7">
    <location>
        <begin position="9"/>
        <end position="30"/>
    </location>
</feature>
<evidence type="ECO:0000313" key="9">
    <source>
        <dbReference type="EMBL" id="REE94332.1"/>
    </source>
</evidence>
<keyword evidence="6 7" id="KW-0472">Membrane</keyword>
<dbReference type="GO" id="GO:0055085">
    <property type="term" value="P:transmembrane transport"/>
    <property type="evidence" value="ECO:0007669"/>
    <property type="project" value="InterPro"/>
</dbReference>
<dbReference type="InterPro" id="IPR000515">
    <property type="entry name" value="MetI-like"/>
</dbReference>
<proteinExistence type="inferred from homology"/>
<dbReference type="CDD" id="cd06261">
    <property type="entry name" value="TM_PBP2"/>
    <property type="match status" value="1"/>
</dbReference>
<comment type="subcellular location">
    <subcellularLocation>
        <location evidence="1 7">Cell membrane</location>
        <topology evidence="1 7">Multi-pass membrane protein</topology>
    </subcellularLocation>
</comment>
<dbReference type="InterPro" id="IPR035906">
    <property type="entry name" value="MetI-like_sf"/>
</dbReference>
<feature type="transmembrane region" description="Helical" evidence="7">
    <location>
        <begin position="60"/>
        <end position="86"/>
    </location>
</feature>
<evidence type="ECO:0000256" key="1">
    <source>
        <dbReference type="ARBA" id="ARBA00004651"/>
    </source>
</evidence>
<dbReference type="Gene3D" id="1.10.3720.10">
    <property type="entry name" value="MetI-like"/>
    <property type="match status" value="1"/>
</dbReference>
<evidence type="ECO:0000256" key="4">
    <source>
        <dbReference type="ARBA" id="ARBA00022692"/>
    </source>
</evidence>
<comment type="caution">
    <text evidence="9">The sequence shown here is derived from an EMBL/GenBank/DDBJ whole genome shotgun (WGS) entry which is preliminary data.</text>
</comment>
<dbReference type="PANTHER" id="PTHR30151:SF20">
    <property type="entry name" value="ABC TRANSPORTER PERMEASE PROTEIN HI_0355-RELATED"/>
    <property type="match status" value="1"/>
</dbReference>
<protein>
    <submittedName>
        <fullName evidence="9">ABC-type nitrate/sulfonate/bicarbonate transport system permease component</fullName>
    </submittedName>
</protein>
<evidence type="ECO:0000256" key="7">
    <source>
        <dbReference type="RuleBase" id="RU363032"/>
    </source>
</evidence>
<feature type="transmembrane region" description="Helical" evidence="7">
    <location>
        <begin position="220"/>
        <end position="241"/>
    </location>
</feature>
<keyword evidence="10" id="KW-1185">Reference proteome</keyword>
<reference evidence="9 10" key="1">
    <citation type="submission" date="2018-08" db="EMBL/GenBank/DDBJ databases">
        <title>Genomic Encyclopedia of Type Strains, Phase III (KMG-III): the genomes of soil and plant-associated and newly described type strains.</title>
        <authorList>
            <person name="Whitman W."/>
        </authorList>
    </citation>
    <scope>NUCLEOTIDE SEQUENCE [LARGE SCALE GENOMIC DNA]</scope>
    <source>
        <strain evidence="9 10">CGMCC 1.10966</strain>
    </source>
</reference>
<feature type="transmembrane region" description="Helical" evidence="7">
    <location>
        <begin position="93"/>
        <end position="118"/>
    </location>
</feature>
<evidence type="ECO:0000256" key="5">
    <source>
        <dbReference type="ARBA" id="ARBA00022989"/>
    </source>
</evidence>
<dbReference type="PROSITE" id="PS50928">
    <property type="entry name" value="ABC_TM1"/>
    <property type="match status" value="1"/>
</dbReference>
<dbReference type="GO" id="GO:0005886">
    <property type="term" value="C:plasma membrane"/>
    <property type="evidence" value="ECO:0007669"/>
    <property type="project" value="UniProtKB-SubCell"/>
</dbReference>
<evidence type="ECO:0000259" key="8">
    <source>
        <dbReference type="PROSITE" id="PS50928"/>
    </source>
</evidence>
<evidence type="ECO:0000256" key="6">
    <source>
        <dbReference type="ARBA" id="ARBA00023136"/>
    </source>
</evidence>
<gene>
    <name evidence="9" type="ORF">A8990_101125</name>
</gene>
<feature type="domain" description="ABC transmembrane type-1" evidence="8">
    <location>
        <begin position="58"/>
        <end position="239"/>
    </location>
</feature>
<accession>A0A3D9SEL7</accession>
<evidence type="ECO:0000313" key="10">
    <source>
        <dbReference type="Proteomes" id="UP000256304"/>
    </source>
</evidence>
<feature type="transmembrane region" description="Helical" evidence="7">
    <location>
        <begin position="124"/>
        <end position="146"/>
    </location>
</feature>
<keyword evidence="2 7" id="KW-0813">Transport</keyword>
<evidence type="ECO:0000256" key="3">
    <source>
        <dbReference type="ARBA" id="ARBA00022475"/>
    </source>
</evidence>
<dbReference type="Pfam" id="PF00528">
    <property type="entry name" value="BPD_transp_1"/>
    <property type="match status" value="1"/>
</dbReference>
<evidence type="ECO:0000256" key="2">
    <source>
        <dbReference type="ARBA" id="ARBA00022448"/>
    </source>
</evidence>